<protein>
    <submittedName>
        <fullName evidence="1">Uncharacterized protein</fullName>
    </submittedName>
</protein>
<name>A0A6C0JE70_9ZZZZ</name>
<accession>A0A6C0JE70</accession>
<evidence type="ECO:0000313" key="1">
    <source>
        <dbReference type="EMBL" id="QHU03922.1"/>
    </source>
</evidence>
<proteinExistence type="predicted"/>
<dbReference type="EMBL" id="MN740389">
    <property type="protein sequence ID" value="QHU03922.1"/>
    <property type="molecule type" value="Genomic_DNA"/>
</dbReference>
<reference evidence="1" key="1">
    <citation type="journal article" date="2020" name="Nature">
        <title>Giant virus diversity and host interactions through global metagenomics.</title>
        <authorList>
            <person name="Schulz F."/>
            <person name="Roux S."/>
            <person name="Paez-Espino D."/>
            <person name="Jungbluth S."/>
            <person name="Walsh D.A."/>
            <person name="Denef V.J."/>
            <person name="McMahon K.D."/>
            <person name="Konstantinidis K.T."/>
            <person name="Eloe-Fadrosh E.A."/>
            <person name="Kyrpides N.C."/>
            <person name="Woyke T."/>
        </authorList>
    </citation>
    <scope>NUCLEOTIDE SEQUENCE</scope>
    <source>
        <strain evidence="1">GVMAG-M-3300027708-20</strain>
    </source>
</reference>
<sequence length="90" mass="10846">MVNNDNVLPRNSRIIAIHLLSMIPPEQQEFKEELLRYIRDCFYKAPEVLLGRSCWIDLEIIMKRYIYDINDEWKQKMIDVYVGKTILENV</sequence>
<dbReference type="AlphaFoldDB" id="A0A6C0JE70"/>
<organism evidence="1">
    <name type="scientific">viral metagenome</name>
    <dbReference type="NCBI Taxonomy" id="1070528"/>
    <lineage>
        <taxon>unclassified sequences</taxon>
        <taxon>metagenomes</taxon>
        <taxon>organismal metagenomes</taxon>
    </lineage>
</organism>